<evidence type="ECO:0000256" key="2">
    <source>
        <dbReference type="SAM" id="Phobius"/>
    </source>
</evidence>
<organism evidence="3 4">
    <name type="scientific">Engelhardtia mirabilis</name>
    <dbReference type="NCBI Taxonomy" id="2528011"/>
    <lineage>
        <taxon>Bacteria</taxon>
        <taxon>Pseudomonadati</taxon>
        <taxon>Planctomycetota</taxon>
        <taxon>Planctomycetia</taxon>
        <taxon>Planctomycetia incertae sedis</taxon>
        <taxon>Engelhardtia</taxon>
    </lineage>
</organism>
<evidence type="ECO:0000256" key="1">
    <source>
        <dbReference type="SAM" id="MobiDB-lite"/>
    </source>
</evidence>
<dbReference type="EMBL" id="CP036287">
    <property type="protein sequence ID" value="QDU68310.1"/>
    <property type="molecule type" value="Genomic_DNA"/>
</dbReference>
<gene>
    <name evidence="3" type="ORF">Pla133_34060</name>
</gene>
<proteinExistence type="predicted"/>
<evidence type="ECO:0000313" key="4">
    <source>
        <dbReference type="Proteomes" id="UP000316921"/>
    </source>
</evidence>
<keyword evidence="2" id="KW-0472">Membrane</keyword>
<name>A0A518BMU7_9BACT</name>
<evidence type="ECO:0000313" key="3">
    <source>
        <dbReference type="EMBL" id="QDU68310.1"/>
    </source>
</evidence>
<keyword evidence="2" id="KW-0812">Transmembrane</keyword>
<dbReference type="KEGG" id="pbap:Pla133_34060"/>
<reference evidence="3 4" key="1">
    <citation type="submission" date="2019-02" db="EMBL/GenBank/DDBJ databases">
        <title>Deep-cultivation of Planctomycetes and their phenomic and genomic characterization uncovers novel biology.</title>
        <authorList>
            <person name="Wiegand S."/>
            <person name="Jogler M."/>
            <person name="Boedeker C."/>
            <person name="Pinto D."/>
            <person name="Vollmers J."/>
            <person name="Rivas-Marin E."/>
            <person name="Kohn T."/>
            <person name="Peeters S.H."/>
            <person name="Heuer A."/>
            <person name="Rast P."/>
            <person name="Oberbeckmann S."/>
            <person name="Bunk B."/>
            <person name="Jeske O."/>
            <person name="Meyerdierks A."/>
            <person name="Storesund J.E."/>
            <person name="Kallscheuer N."/>
            <person name="Luecker S."/>
            <person name="Lage O.M."/>
            <person name="Pohl T."/>
            <person name="Merkel B.J."/>
            <person name="Hornburger P."/>
            <person name="Mueller R.-W."/>
            <person name="Bruemmer F."/>
            <person name="Labrenz M."/>
            <person name="Spormann A.M."/>
            <person name="Op den Camp H."/>
            <person name="Overmann J."/>
            <person name="Amann R."/>
            <person name="Jetten M.S.M."/>
            <person name="Mascher T."/>
            <person name="Medema M.H."/>
            <person name="Devos D.P."/>
            <person name="Kaster A.-K."/>
            <person name="Ovreas L."/>
            <person name="Rohde M."/>
            <person name="Galperin M.Y."/>
            <person name="Jogler C."/>
        </authorList>
    </citation>
    <scope>NUCLEOTIDE SEQUENCE [LARGE SCALE GENOMIC DNA]</scope>
    <source>
        <strain evidence="3 4">Pla133</strain>
    </source>
</reference>
<feature type="compositionally biased region" description="Polar residues" evidence="1">
    <location>
        <begin position="98"/>
        <end position="110"/>
    </location>
</feature>
<dbReference type="Proteomes" id="UP000316921">
    <property type="component" value="Chromosome"/>
</dbReference>
<feature type="region of interest" description="Disordered" evidence="1">
    <location>
        <begin position="98"/>
        <end position="117"/>
    </location>
</feature>
<dbReference type="AlphaFoldDB" id="A0A518BMU7"/>
<sequence>MTATNLPPPPSHQEDLPEVLEQARAALSDEQFERVVHEGEDAGARVGGRESFRWVIFLVIGAGIVAAIATEWMILIPVAALMIWYCMPFMLAAESTSADDANSELVQRSTEAAADRP</sequence>
<evidence type="ECO:0008006" key="5">
    <source>
        <dbReference type="Google" id="ProtNLM"/>
    </source>
</evidence>
<dbReference type="RefSeq" id="WP_145067209.1">
    <property type="nucleotide sequence ID" value="NZ_CP036287.1"/>
</dbReference>
<protein>
    <recommendedName>
        <fullName evidence="5">DUF3040 domain-containing protein</fullName>
    </recommendedName>
</protein>
<accession>A0A518BMU7</accession>
<keyword evidence="2" id="KW-1133">Transmembrane helix</keyword>
<feature type="transmembrane region" description="Helical" evidence="2">
    <location>
        <begin position="54"/>
        <end position="85"/>
    </location>
</feature>
<keyword evidence="4" id="KW-1185">Reference proteome</keyword>